<dbReference type="OrthoDB" id="10498020at2759"/>
<evidence type="ECO:0000313" key="2">
    <source>
        <dbReference type="EMBL" id="KPA81684.1"/>
    </source>
</evidence>
<feature type="compositionally biased region" description="Low complexity" evidence="1">
    <location>
        <begin position="541"/>
        <end position="567"/>
    </location>
</feature>
<proteinExistence type="predicted"/>
<feature type="compositionally biased region" description="Polar residues" evidence="1">
    <location>
        <begin position="664"/>
        <end position="682"/>
    </location>
</feature>
<feature type="compositionally biased region" description="Polar residues" evidence="1">
    <location>
        <begin position="600"/>
        <end position="617"/>
    </location>
</feature>
<dbReference type="OMA" id="AYALGMQ"/>
<dbReference type="GeneID" id="26904283"/>
<accession>A0A0N0DWE1</accession>
<sequence>MRQQHRLKVAIVGESESGRTTLCKSLEDAAEHKTTHPLVASGQPAALKMDAAVLSVQTYDVACGDDADALGGESSINASVRGEKQCLLEVTVVDSGPAPLSDGAGTMAMMEADVVLVCFPLCRLKQVVPLQSNGKFGLSLRPAQPTEAFIHTRDYRLLTTLLMLLSTRCGGGAGDVPSSNFPSIVLVGTFQDVLTDASVAATHTILRALQRLCDGVRQCSSSIPPVTDVSAVSATQATAVLLTSEKHVTLRDWWLLLLQRAATVHASRRPPASTASPSHPQPSREAFIALPALLHLLAHPNRLHALSAGVRQINSGNGSPRLLDVSVDNSFTPYAFQEIASAAMRAEDARVTSLVVDFITQLKARKRVWMLPLPKLWRVAYALGMQSREQLYLVLRQMEAAGEVLLLGRALSYAQEARLGGCGSTNETVCLCPALLRTSYSILYVYVDRVAHRQGRHVRKCLRNVELSECALGDPTSLAAKGIFPLPLLRRLAVALGLRNTSPSEAAELLIAALIGSDLAYLAYDPSSQAGNPARSLSRASLASHFSNPQDPLQPPLLSSSSAAPSPTRRRGGERLHRSSDSAPASPLHSRGLVLPPPSVETTASVTGDSSPSNSTPGEFPLLTPSAADLLLGVEDDSNYSPNITVAELTSLFLLGELTSSQATSESVQATAQRSERSSSPTRCMPPPEDDAVLIVPSLQQRTLCPDAVTHHILARASATESAASSGQSLRSSQVLLRVEPYPYDLVALLTCRFASLALRVERAYSNAALLSYNVTELLRPTTDRASRSQRKRDAASQLTTDGCCFLFCAPPSDETAAAVCCSTVLRLVCFADSHMRVARLALALCTEMHLFALQRLPGVTVAQAQDTDASADRDAATHGVSCANVAALLCSLNSLA</sequence>
<keyword evidence="3" id="KW-1185">Reference proteome</keyword>
<dbReference type="RefSeq" id="XP_015660123.1">
    <property type="nucleotide sequence ID" value="XM_015801503.1"/>
</dbReference>
<comment type="caution">
    <text evidence="2">The sequence shown here is derived from an EMBL/GenBank/DDBJ whole genome shotgun (WGS) entry which is preliminary data.</text>
</comment>
<dbReference type="Proteomes" id="UP000037923">
    <property type="component" value="Unassembled WGS sequence"/>
</dbReference>
<gene>
    <name evidence="2" type="ORF">ABB37_03992</name>
</gene>
<evidence type="ECO:0000256" key="1">
    <source>
        <dbReference type="SAM" id="MobiDB-lite"/>
    </source>
</evidence>
<dbReference type="AlphaFoldDB" id="A0A0N0DWE1"/>
<dbReference type="EMBL" id="LGTL01000006">
    <property type="protein sequence ID" value="KPA81684.1"/>
    <property type="molecule type" value="Genomic_DNA"/>
</dbReference>
<feature type="compositionally biased region" description="Basic and acidic residues" evidence="1">
    <location>
        <begin position="571"/>
        <end position="580"/>
    </location>
</feature>
<protein>
    <submittedName>
        <fullName evidence="2">Uncharacterized protein</fullName>
    </submittedName>
</protein>
<organism evidence="2 3">
    <name type="scientific">Leptomonas pyrrhocoris</name>
    <name type="common">Firebug parasite</name>
    <dbReference type="NCBI Taxonomy" id="157538"/>
    <lineage>
        <taxon>Eukaryota</taxon>
        <taxon>Discoba</taxon>
        <taxon>Euglenozoa</taxon>
        <taxon>Kinetoplastea</taxon>
        <taxon>Metakinetoplastina</taxon>
        <taxon>Trypanosomatida</taxon>
        <taxon>Trypanosomatidae</taxon>
        <taxon>Leishmaniinae</taxon>
        <taxon>Leptomonas</taxon>
    </lineage>
</organism>
<evidence type="ECO:0000313" key="3">
    <source>
        <dbReference type="Proteomes" id="UP000037923"/>
    </source>
</evidence>
<reference evidence="2 3" key="1">
    <citation type="submission" date="2015-07" db="EMBL/GenBank/DDBJ databases">
        <title>High-quality genome of monoxenous trypanosomatid Leptomonas pyrrhocoris.</title>
        <authorList>
            <person name="Flegontov P."/>
            <person name="Butenko A."/>
            <person name="Firsov S."/>
            <person name="Vlcek C."/>
            <person name="Logacheva M.D."/>
            <person name="Field M."/>
            <person name="Filatov D."/>
            <person name="Flegontova O."/>
            <person name="Gerasimov E."/>
            <person name="Jackson A.P."/>
            <person name="Kelly S."/>
            <person name="Opperdoes F."/>
            <person name="O'Reilly A."/>
            <person name="Votypka J."/>
            <person name="Yurchenko V."/>
            <person name="Lukes J."/>
        </authorList>
    </citation>
    <scope>NUCLEOTIDE SEQUENCE [LARGE SCALE GENOMIC DNA]</scope>
    <source>
        <strain evidence="2">H10</strain>
    </source>
</reference>
<feature type="region of interest" description="Disordered" evidence="1">
    <location>
        <begin position="541"/>
        <end position="622"/>
    </location>
</feature>
<feature type="region of interest" description="Disordered" evidence="1">
    <location>
        <begin position="664"/>
        <end position="688"/>
    </location>
</feature>
<name>A0A0N0DWE1_LEPPY</name>
<dbReference type="VEuPathDB" id="TriTrypDB:LpyrH10_06_3620"/>